<gene>
    <name evidence="5" type="ORF">U729_75</name>
</gene>
<name>A0A0A7FSU1_9CLOT</name>
<evidence type="ECO:0000256" key="1">
    <source>
        <dbReference type="ARBA" id="ARBA00018672"/>
    </source>
</evidence>
<dbReference type="GO" id="GO:0000160">
    <property type="term" value="P:phosphorelay signal transduction system"/>
    <property type="evidence" value="ECO:0007669"/>
    <property type="project" value="InterPro"/>
</dbReference>
<dbReference type="SMART" id="SM00448">
    <property type="entry name" value="REC"/>
    <property type="match status" value="1"/>
</dbReference>
<evidence type="ECO:0000256" key="3">
    <source>
        <dbReference type="PROSITE-ProRule" id="PRU00169"/>
    </source>
</evidence>
<dbReference type="EMBL" id="CP006905">
    <property type="protein sequence ID" value="AIY82694.1"/>
    <property type="molecule type" value="Genomic_DNA"/>
</dbReference>
<dbReference type="PANTHER" id="PTHR43228:SF1">
    <property type="entry name" value="TWO-COMPONENT RESPONSE REGULATOR ARR22"/>
    <property type="match status" value="1"/>
</dbReference>
<accession>A0A0A7FSU1</accession>
<dbReference type="KEGG" id="cbv:U729_75"/>
<keyword evidence="3" id="KW-0597">Phosphoprotein</keyword>
<dbReference type="CDD" id="cd17542">
    <property type="entry name" value="REC_CheY"/>
    <property type="match status" value="1"/>
</dbReference>
<dbReference type="RefSeq" id="WP_039310634.1">
    <property type="nucleotide sequence ID" value="NZ_CP006905.1"/>
</dbReference>
<feature type="domain" description="Response regulatory" evidence="4">
    <location>
        <begin position="3"/>
        <end position="118"/>
    </location>
</feature>
<comment type="function">
    <text evidence="2">May play the central regulatory role in sporulation. It may be an element of the effector pathway responsible for the activation of sporulation genes in response to nutritional stress. Spo0A may act in concert with spo0H (a sigma factor) to control the expression of some genes that are critical to the sporulation process.</text>
</comment>
<feature type="modified residue" description="4-aspartylphosphate" evidence="3">
    <location>
        <position position="53"/>
    </location>
</feature>
<dbReference type="PANTHER" id="PTHR43228">
    <property type="entry name" value="TWO-COMPONENT RESPONSE REGULATOR"/>
    <property type="match status" value="1"/>
</dbReference>
<evidence type="ECO:0000313" key="6">
    <source>
        <dbReference type="Proteomes" id="UP000030635"/>
    </source>
</evidence>
<reference evidence="5 6" key="1">
    <citation type="journal article" date="2015" name="Infect. Genet. Evol.">
        <title>Genomic sequences of six botulinum neurotoxin-producing strains representing three clostridial species illustrate the mobility and diversity of botulinum neurotoxin genes.</title>
        <authorList>
            <person name="Smith T.J."/>
            <person name="Hill K.K."/>
            <person name="Xie G."/>
            <person name="Foley B.T."/>
            <person name="Williamson C.H."/>
            <person name="Foster J.T."/>
            <person name="Johnson S.L."/>
            <person name="Chertkov O."/>
            <person name="Teshima H."/>
            <person name="Gibbons H.S."/>
            <person name="Johnsky L.A."/>
            <person name="Karavis M.A."/>
            <person name="Smith L.A."/>
        </authorList>
    </citation>
    <scope>NUCLEOTIDE SEQUENCE [LARGE SCALE GENOMIC DNA]</scope>
    <source>
        <strain evidence="5">Sullivan</strain>
    </source>
</reference>
<dbReference type="InterPro" id="IPR011006">
    <property type="entry name" value="CheY-like_superfamily"/>
</dbReference>
<dbReference type="AlphaFoldDB" id="A0A0A7FSU1"/>
<evidence type="ECO:0000259" key="4">
    <source>
        <dbReference type="PROSITE" id="PS50110"/>
    </source>
</evidence>
<dbReference type="OrthoDB" id="9790669at2"/>
<dbReference type="PROSITE" id="PS50110">
    <property type="entry name" value="RESPONSE_REGULATORY"/>
    <property type="match status" value="1"/>
</dbReference>
<dbReference type="eggNOG" id="COG2201">
    <property type="taxonomic scope" value="Bacteria"/>
</dbReference>
<dbReference type="STRING" id="1561.NPD11_2905"/>
<sequence length="124" mass="13749">MINILIVDDAAFMRMMIKDILEKNGFNVIGEASNGLEAVELYKKEKPDIVTMDITMPKVDGIEAVKLIKEYDNEAKIIMCSAMGQQAMVMDAIRAGAKDFIVKPFQADRVIEAINKVVLAKSVL</sequence>
<dbReference type="Gene3D" id="3.40.50.2300">
    <property type="match status" value="1"/>
</dbReference>
<protein>
    <recommendedName>
        <fullName evidence="1">Stage 0 sporulation protein A homolog</fullName>
    </recommendedName>
</protein>
<proteinExistence type="predicted"/>
<evidence type="ECO:0000256" key="2">
    <source>
        <dbReference type="ARBA" id="ARBA00024867"/>
    </source>
</evidence>
<dbReference type="HOGENOM" id="CLU_000445_69_15_9"/>
<dbReference type="InterPro" id="IPR001789">
    <property type="entry name" value="Sig_transdc_resp-reg_receiver"/>
</dbReference>
<dbReference type="InterPro" id="IPR052048">
    <property type="entry name" value="ST_Response_Regulator"/>
</dbReference>
<keyword evidence="6" id="KW-1185">Reference proteome</keyword>
<dbReference type="Proteomes" id="UP000030635">
    <property type="component" value="Chromosome"/>
</dbReference>
<dbReference type="SUPFAM" id="SSF52172">
    <property type="entry name" value="CheY-like"/>
    <property type="match status" value="1"/>
</dbReference>
<organism evidence="5 6">
    <name type="scientific">Clostridium baratii str. Sullivan</name>
    <dbReference type="NCBI Taxonomy" id="1415775"/>
    <lineage>
        <taxon>Bacteria</taxon>
        <taxon>Bacillati</taxon>
        <taxon>Bacillota</taxon>
        <taxon>Clostridia</taxon>
        <taxon>Eubacteriales</taxon>
        <taxon>Clostridiaceae</taxon>
        <taxon>Clostridium</taxon>
    </lineage>
</organism>
<dbReference type="Pfam" id="PF00072">
    <property type="entry name" value="Response_reg"/>
    <property type="match status" value="1"/>
</dbReference>
<evidence type="ECO:0000313" key="5">
    <source>
        <dbReference type="EMBL" id="AIY82694.1"/>
    </source>
</evidence>